<feature type="chain" id="PRO_5002983035" description="DUF1318 domain-containing protein" evidence="1">
    <location>
        <begin position="21"/>
        <end position="143"/>
    </location>
</feature>
<dbReference type="KEGG" id="app:CAP2UW1_1796"/>
<dbReference type="EMBL" id="CP001715">
    <property type="protein sequence ID" value="ACV35098.1"/>
    <property type="molecule type" value="Genomic_DNA"/>
</dbReference>
<reference evidence="2" key="2">
    <citation type="submission" date="2009-09" db="EMBL/GenBank/DDBJ databases">
        <title>Complete sequence of chromosome of Candidatus Accumulibacter phosphatis clade IIA str. UW-1.</title>
        <authorList>
            <consortium name="US DOE Joint Genome Institute"/>
            <person name="Martin H.G."/>
            <person name="Ivanova N."/>
            <person name="Kunin V."/>
            <person name="Warnecke F."/>
            <person name="Barry K."/>
            <person name="He S."/>
            <person name="Salamov A."/>
            <person name="Szeto E."/>
            <person name="Dalin E."/>
            <person name="Pangilinan J.L."/>
            <person name="Lapidus A."/>
            <person name="Lowry S."/>
            <person name="Kyrpides N.C."/>
            <person name="McMahon K.D."/>
            <person name="Hugenholtz P."/>
        </authorList>
    </citation>
    <scope>NUCLEOTIDE SEQUENCE [LARGE SCALE GENOMIC DNA]</scope>
    <source>
        <strain evidence="2">UW-1</strain>
    </source>
</reference>
<dbReference type="Pfam" id="PF07027">
    <property type="entry name" value="DUF1318"/>
    <property type="match status" value="1"/>
</dbReference>
<name>C7RV19_ACCRE</name>
<dbReference type="InterPro" id="IPR008309">
    <property type="entry name" value="YdbL"/>
</dbReference>
<gene>
    <name evidence="2" type="ordered locus">CAP2UW1_1796</name>
</gene>
<evidence type="ECO:0000313" key="2">
    <source>
        <dbReference type="EMBL" id="ACV35098.1"/>
    </source>
</evidence>
<dbReference type="HOGENOM" id="CLU_1833070_0_0_4"/>
<keyword evidence="1" id="KW-0732">Signal</keyword>
<evidence type="ECO:0000256" key="1">
    <source>
        <dbReference type="SAM" id="SignalP"/>
    </source>
</evidence>
<feature type="signal peptide" evidence="1">
    <location>
        <begin position="1"/>
        <end position="20"/>
    </location>
</feature>
<dbReference type="OrthoDB" id="8526313at2"/>
<evidence type="ECO:0008006" key="3">
    <source>
        <dbReference type="Google" id="ProtNLM"/>
    </source>
</evidence>
<dbReference type="STRING" id="522306.CAP2UW1_1796"/>
<proteinExistence type="predicted"/>
<reference evidence="2" key="1">
    <citation type="submission" date="2009-08" db="EMBL/GenBank/DDBJ databases">
        <authorList>
            <consortium name="US DOE Joint Genome Institute"/>
            <person name="Lucas S."/>
            <person name="Copeland A."/>
            <person name="Lapidus A."/>
            <person name="Glavina del Rio T."/>
            <person name="Dalin E."/>
            <person name="Tice H."/>
            <person name="Bruce D."/>
            <person name="Barry K."/>
            <person name="Pitluck S."/>
            <person name="Lowry S."/>
            <person name="Larimer F."/>
            <person name="Land M."/>
            <person name="Hauser L."/>
            <person name="Kyrpides N."/>
            <person name="Ivanova N."/>
            <person name="McMahon K.D."/>
            <person name="Hugenholtz P."/>
        </authorList>
    </citation>
    <scope>NUCLEOTIDE SEQUENCE</scope>
    <source>
        <strain evidence="2">UW-1</strain>
    </source>
</reference>
<sequence length="143" mass="15951" precursor="true">MKRLFVLLVLFAFLSLPVTAAPTSDQINLDIGTPPVVVVKHSLAQRASRLVRFYDAGVIGLGYDGMVKLRDGSRLTLPQRQIAEKLIDNENPDRNSLIYALAEAQGGKAAEPAAREAQVRRWKEQFHAGWWIEDAKGNWSQKP</sequence>
<dbReference type="AlphaFoldDB" id="C7RV19"/>
<protein>
    <recommendedName>
        <fullName evidence="3">DUF1318 domain-containing protein</fullName>
    </recommendedName>
</protein>
<accession>C7RV19</accession>
<organism evidence="2">
    <name type="scientific">Accumulibacter regalis</name>
    <dbReference type="NCBI Taxonomy" id="522306"/>
    <lineage>
        <taxon>Bacteria</taxon>
        <taxon>Pseudomonadati</taxon>
        <taxon>Pseudomonadota</taxon>
        <taxon>Betaproteobacteria</taxon>
        <taxon>Candidatus Accumulibacter</taxon>
    </lineage>
</organism>
<dbReference type="eggNOG" id="COG3784">
    <property type="taxonomic scope" value="Bacteria"/>
</dbReference>